<evidence type="ECO:0000313" key="3">
    <source>
        <dbReference type="Proteomes" id="UP000199180"/>
    </source>
</evidence>
<feature type="signal peptide" evidence="1">
    <location>
        <begin position="1"/>
        <end position="22"/>
    </location>
</feature>
<keyword evidence="3" id="KW-1185">Reference proteome</keyword>
<protein>
    <recommendedName>
        <fullName evidence="4">DUF3047 domain-containing protein</fullName>
    </recommendedName>
</protein>
<evidence type="ECO:0008006" key="4">
    <source>
        <dbReference type="Google" id="ProtNLM"/>
    </source>
</evidence>
<proteinExistence type="predicted"/>
<dbReference type="AlphaFoldDB" id="A0A1I0HH14"/>
<keyword evidence="1" id="KW-0732">Signal</keyword>
<dbReference type="EMBL" id="FOHO01000011">
    <property type="protein sequence ID" value="SET82979.1"/>
    <property type="molecule type" value="Genomic_DNA"/>
</dbReference>
<feature type="chain" id="PRO_5011492161" description="DUF3047 domain-containing protein" evidence="1">
    <location>
        <begin position="23"/>
        <end position="223"/>
    </location>
</feature>
<reference evidence="2 3" key="1">
    <citation type="submission" date="2016-10" db="EMBL/GenBank/DDBJ databases">
        <authorList>
            <person name="de Groot N.N."/>
        </authorList>
    </citation>
    <scope>NUCLEOTIDE SEQUENCE [LARGE SCALE GENOMIC DNA]</scope>
    <source>
        <strain evidence="2 3">DSM 17862</strain>
    </source>
</reference>
<dbReference type="STRING" id="364199.SAMN04489858_11168"/>
<name>A0A1I0HH14_9RHOB</name>
<evidence type="ECO:0000256" key="1">
    <source>
        <dbReference type="SAM" id="SignalP"/>
    </source>
</evidence>
<accession>A0A1I0HH14</accession>
<gene>
    <name evidence="2" type="ORF">SAMN04489858_11168</name>
</gene>
<dbReference type="OrthoDB" id="8443660at2"/>
<dbReference type="Proteomes" id="UP000199180">
    <property type="component" value="Unassembled WGS sequence"/>
</dbReference>
<dbReference type="InterPro" id="IPR021409">
    <property type="entry name" value="DUF3047"/>
</dbReference>
<evidence type="ECO:0000313" key="2">
    <source>
        <dbReference type="EMBL" id="SET82979.1"/>
    </source>
</evidence>
<organism evidence="2 3">
    <name type="scientific">Paracoccus homiensis</name>
    <dbReference type="NCBI Taxonomy" id="364199"/>
    <lineage>
        <taxon>Bacteria</taxon>
        <taxon>Pseudomonadati</taxon>
        <taxon>Pseudomonadota</taxon>
        <taxon>Alphaproteobacteria</taxon>
        <taxon>Rhodobacterales</taxon>
        <taxon>Paracoccaceae</taxon>
        <taxon>Paracoccus</taxon>
    </lineage>
</organism>
<sequence length="223" mass="23554">MQRRSFLAVTAASLVATGFAQGALAQQTTRVGFDSAWRTVNFPRLTPTRYGLGGAALSISGDASSSLIYRPAPQAARSARSASWSWSVEESVPPTDLSRKGGDDRNVSLYFVFLDAKTAAGLSPDTSPQRLLSNRSARTLIYVWGGNHAQGAQLPSPYLRGRGVTIALRPAGTGQARAQVNLARDFANAFGTQPEVLVGLAVSADSDDTDSRLRASLSNLVLG</sequence>
<dbReference type="RefSeq" id="WP_090736315.1">
    <property type="nucleotide sequence ID" value="NZ_FOHO01000011.1"/>
</dbReference>
<dbReference type="Pfam" id="PF11249">
    <property type="entry name" value="DUF3047"/>
    <property type="match status" value="1"/>
</dbReference>